<accession>A0A9J6RQQ2</accession>
<name>A0A9J6RQQ2_9GAMM</name>
<dbReference type="Proteomes" id="UP001069090">
    <property type="component" value="Unassembled WGS sequence"/>
</dbReference>
<gene>
    <name evidence="1" type="ORF">O0V09_15545</name>
</gene>
<sequence length="134" mass="14913">MSIGTWSADPAASQSITMSEQLLQSFIALTEQQQLDDLSQQLSAQEQADYALLMRQNLAFWQPHVQELSDAEIIALMKFFTKAEQLPGWDAGDQSPVIALGKILKQRGTGINKELSLWIKANSNNRFLPHGSLL</sequence>
<protein>
    <submittedName>
        <fullName evidence="1">Uncharacterized protein</fullName>
    </submittedName>
</protein>
<evidence type="ECO:0000313" key="1">
    <source>
        <dbReference type="EMBL" id="MCZ0866625.1"/>
    </source>
</evidence>
<evidence type="ECO:0000313" key="2">
    <source>
        <dbReference type="Proteomes" id="UP001069090"/>
    </source>
</evidence>
<dbReference type="RefSeq" id="WP_258332653.1">
    <property type="nucleotide sequence ID" value="NZ_JAPTGG010000014.1"/>
</dbReference>
<organism evidence="1 2">
    <name type="scientific">Dasania phycosphaerae</name>
    <dbReference type="NCBI Taxonomy" id="2950436"/>
    <lineage>
        <taxon>Bacteria</taxon>
        <taxon>Pseudomonadati</taxon>
        <taxon>Pseudomonadota</taxon>
        <taxon>Gammaproteobacteria</taxon>
        <taxon>Cellvibrionales</taxon>
        <taxon>Spongiibacteraceae</taxon>
        <taxon>Dasania</taxon>
    </lineage>
</organism>
<proteinExistence type="predicted"/>
<dbReference type="AlphaFoldDB" id="A0A9J6RQQ2"/>
<keyword evidence="2" id="KW-1185">Reference proteome</keyword>
<reference evidence="1 2" key="1">
    <citation type="submission" date="2022-12" db="EMBL/GenBank/DDBJ databases">
        <title>Dasania phycosphaerae sp. nov., isolated from particulate material of the south coast of Korea.</title>
        <authorList>
            <person name="Jiang Y."/>
        </authorList>
    </citation>
    <scope>NUCLEOTIDE SEQUENCE [LARGE SCALE GENOMIC DNA]</scope>
    <source>
        <strain evidence="1 2">GY-19</strain>
    </source>
</reference>
<dbReference type="EMBL" id="JAPTGG010000014">
    <property type="protein sequence ID" value="MCZ0866625.1"/>
    <property type="molecule type" value="Genomic_DNA"/>
</dbReference>
<comment type="caution">
    <text evidence="1">The sequence shown here is derived from an EMBL/GenBank/DDBJ whole genome shotgun (WGS) entry which is preliminary data.</text>
</comment>